<dbReference type="Gene3D" id="1.10.10.60">
    <property type="entry name" value="Homeodomain-like"/>
    <property type="match status" value="2"/>
</dbReference>
<proteinExistence type="predicted"/>
<dbReference type="OrthoDB" id="9794370at2"/>
<evidence type="ECO:0000256" key="4">
    <source>
        <dbReference type="PROSITE-ProRule" id="PRU00169"/>
    </source>
</evidence>
<dbReference type="GO" id="GO:0000160">
    <property type="term" value="P:phosphorelay signal transduction system"/>
    <property type="evidence" value="ECO:0007669"/>
    <property type="project" value="InterPro"/>
</dbReference>
<dbReference type="Proteomes" id="UP000282311">
    <property type="component" value="Unassembled WGS sequence"/>
</dbReference>
<evidence type="ECO:0000256" key="1">
    <source>
        <dbReference type="ARBA" id="ARBA00023015"/>
    </source>
</evidence>
<feature type="modified residue" description="4-aspartylphosphate" evidence="4">
    <location>
        <position position="61"/>
    </location>
</feature>
<comment type="caution">
    <text evidence="7">The sequence shown here is derived from an EMBL/GenBank/DDBJ whole genome shotgun (WGS) entry which is preliminary data.</text>
</comment>
<dbReference type="InterPro" id="IPR009057">
    <property type="entry name" value="Homeodomain-like_sf"/>
</dbReference>
<feature type="domain" description="HTH araC/xylS-type" evidence="5">
    <location>
        <begin position="436"/>
        <end position="533"/>
    </location>
</feature>
<evidence type="ECO:0000313" key="8">
    <source>
        <dbReference type="Proteomes" id="UP000282311"/>
    </source>
</evidence>
<gene>
    <name evidence="7" type="ORF">D7M11_09895</name>
</gene>
<name>A0A3B0CIJ4_9BACL</name>
<dbReference type="SMART" id="SM00342">
    <property type="entry name" value="HTH_ARAC"/>
    <property type="match status" value="1"/>
</dbReference>
<evidence type="ECO:0000256" key="2">
    <source>
        <dbReference type="ARBA" id="ARBA00023125"/>
    </source>
</evidence>
<dbReference type="Gene3D" id="3.40.50.2300">
    <property type="match status" value="1"/>
</dbReference>
<dbReference type="SUPFAM" id="SSF52172">
    <property type="entry name" value="CheY-like"/>
    <property type="match status" value="1"/>
</dbReference>
<dbReference type="PROSITE" id="PS50110">
    <property type="entry name" value="RESPONSE_REGULATORY"/>
    <property type="match status" value="1"/>
</dbReference>
<reference evidence="7 8" key="1">
    <citation type="journal article" date="2007" name="Int. J. Syst. Evol. Microbiol.">
        <title>Paenibacillus ginsengarvi sp. nov., isolated from soil from ginseng cultivation.</title>
        <authorList>
            <person name="Yoon M.H."/>
            <person name="Ten L.N."/>
            <person name="Im W.T."/>
        </authorList>
    </citation>
    <scope>NUCLEOTIDE SEQUENCE [LARGE SCALE GENOMIC DNA]</scope>
    <source>
        <strain evidence="7 8">KCTC 13059</strain>
    </source>
</reference>
<evidence type="ECO:0000256" key="3">
    <source>
        <dbReference type="ARBA" id="ARBA00023163"/>
    </source>
</evidence>
<dbReference type="SUPFAM" id="SSF46689">
    <property type="entry name" value="Homeodomain-like"/>
    <property type="match status" value="2"/>
</dbReference>
<keyword evidence="1" id="KW-0805">Transcription regulation</keyword>
<keyword evidence="4" id="KW-0597">Phosphoprotein</keyword>
<evidence type="ECO:0000259" key="5">
    <source>
        <dbReference type="PROSITE" id="PS01124"/>
    </source>
</evidence>
<dbReference type="SMART" id="SM00448">
    <property type="entry name" value="REC"/>
    <property type="match status" value="1"/>
</dbReference>
<evidence type="ECO:0000313" key="7">
    <source>
        <dbReference type="EMBL" id="RKN84840.1"/>
    </source>
</evidence>
<dbReference type="InterPro" id="IPR018060">
    <property type="entry name" value="HTH_AraC"/>
</dbReference>
<dbReference type="GO" id="GO:0003700">
    <property type="term" value="F:DNA-binding transcription factor activity"/>
    <property type="evidence" value="ECO:0007669"/>
    <property type="project" value="InterPro"/>
</dbReference>
<dbReference type="InterPro" id="IPR041522">
    <property type="entry name" value="CdaR_GGDEF"/>
</dbReference>
<protein>
    <submittedName>
        <fullName evidence="7">Response regulator</fullName>
    </submittedName>
</protein>
<keyword evidence="3" id="KW-0804">Transcription</keyword>
<sequence>MQMIERLIRLCVIDDISSVVEMITSRIDWSSHGIEIAGTAGSGVDGLQLVDRMRPDIVLTDIRMPRMDGLEMTAQIMKLDPHCKVIILSGYTDFAYAQQAIRLGAFDFLKKPFSRAEIVKVVLKAKEAWEEERRSLTEVHEMEKRLKESMPLLRQEYLNTLVHHRTNVEQAENRWQYFRIPLEPVQLVAMIVEIDRFDGSYAALPTHEVELIRFSLQNILEETIGTFTKGVVFRESASRHVCILNCDDPELASRIADRCCAHIALYTRFTISIGIGLIADDISQLPDSYEQALHAFSYHFYTGGNGAFSFAQIAGADKEPPRFAPAAAQELLFALRSGNLEKSSGLLAQLLNDLFAGTPKPDYMISVCYELAFMMLRVLLEKLPHEQVQGLERRIRENKAAEPTMQELRQLLGDICREGCKWIEMQRTSESEQIVRQSMQYIRDNLKQPLTIEQCAKQANLSPGYFSNVFKKIVGVTVQQFITQERIERAKQMLIEDYQVQEIADALSYEHRRYFSEVFKRVTGMTPSEFRQAYLGKTGP</sequence>
<dbReference type="PANTHER" id="PTHR43280">
    <property type="entry name" value="ARAC-FAMILY TRANSCRIPTIONAL REGULATOR"/>
    <property type="match status" value="1"/>
</dbReference>
<dbReference type="InterPro" id="IPR020449">
    <property type="entry name" value="Tscrpt_reg_AraC-type_HTH"/>
</dbReference>
<dbReference type="InterPro" id="IPR011006">
    <property type="entry name" value="CheY-like_superfamily"/>
</dbReference>
<dbReference type="PANTHER" id="PTHR43280:SF2">
    <property type="entry name" value="HTH-TYPE TRANSCRIPTIONAL REGULATOR EXSA"/>
    <property type="match status" value="1"/>
</dbReference>
<accession>A0A3B0CIJ4</accession>
<dbReference type="CDD" id="cd17536">
    <property type="entry name" value="REC_YesN-like"/>
    <property type="match status" value="1"/>
</dbReference>
<dbReference type="Pfam" id="PF12833">
    <property type="entry name" value="HTH_18"/>
    <property type="match status" value="1"/>
</dbReference>
<dbReference type="Pfam" id="PF17853">
    <property type="entry name" value="GGDEF_2"/>
    <property type="match status" value="1"/>
</dbReference>
<keyword evidence="2" id="KW-0238">DNA-binding</keyword>
<dbReference type="InterPro" id="IPR001789">
    <property type="entry name" value="Sig_transdc_resp-reg_receiver"/>
</dbReference>
<dbReference type="Pfam" id="PF00072">
    <property type="entry name" value="Response_reg"/>
    <property type="match status" value="1"/>
</dbReference>
<evidence type="ECO:0000259" key="6">
    <source>
        <dbReference type="PROSITE" id="PS50110"/>
    </source>
</evidence>
<dbReference type="EMBL" id="RBAH01000006">
    <property type="protein sequence ID" value="RKN84840.1"/>
    <property type="molecule type" value="Genomic_DNA"/>
</dbReference>
<dbReference type="PRINTS" id="PR00032">
    <property type="entry name" value="HTHARAC"/>
</dbReference>
<feature type="domain" description="Response regulatory" evidence="6">
    <location>
        <begin position="9"/>
        <end position="126"/>
    </location>
</feature>
<dbReference type="AlphaFoldDB" id="A0A3B0CIJ4"/>
<dbReference type="GO" id="GO:0043565">
    <property type="term" value="F:sequence-specific DNA binding"/>
    <property type="evidence" value="ECO:0007669"/>
    <property type="project" value="InterPro"/>
</dbReference>
<keyword evidence="8" id="KW-1185">Reference proteome</keyword>
<dbReference type="PROSITE" id="PS01124">
    <property type="entry name" value="HTH_ARAC_FAMILY_2"/>
    <property type="match status" value="1"/>
</dbReference>
<organism evidence="7 8">
    <name type="scientific">Paenibacillus ginsengarvi</name>
    <dbReference type="NCBI Taxonomy" id="400777"/>
    <lineage>
        <taxon>Bacteria</taxon>
        <taxon>Bacillati</taxon>
        <taxon>Bacillota</taxon>
        <taxon>Bacilli</taxon>
        <taxon>Bacillales</taxon>
        <taxon>Paenibacillaceae</taxon>
        <taxon>Paenibacillus</taxon>
    </lineage>
</organism>